<feature type="compositionally biased region" description="Low complexity" evidence="1">
    <location>
        <begin position="1"/>
        <end position="53"/>
    </location>
</feature>
<organism evidence="2 3">
    <name type="scientific">Penicillium ucsense</name>
    <dbReference type="NCBI Taxonomy" id="2839758"/>
    <lineage>
        <taxon>Eukaryota</taxon>
        <taxon>Fungi</taxon>
        <taxon>Dikarya</taxon>
        <taxon>Ascomycota</taxon>
        <taxon>Pezizomycotina</taxon>
        <taxon>Eurotiomycetes</taxon>
        <taxon>Eurotiomycetidae</taxon>
        <taxon>Eurotiales</taxon>
        <taxon>Aspergillaceae</taxon>
        <taxon>Penicillium</taxon>
    </lineage>
</organism>
<keyword evidence="3" id="KW-1185">Reference proteome</keyword>
<evidence type="ECO:0000256" key="1">
    <source>
        <dbReference type="SAM" id="MobiDB-lite"/>
    </source>
</evidence>
<accession>A0A8J8VZ79</accession>
<proteinExistence type="predicted"/>
<reference evidence="2" key="1">
    <citation type="journal article" date="2020" name="Front. Microbiol.">
        <title>Gene regulatory networks of Penicillium echinulatum 2HH and Penicillium oxalicum 114-2 inferred by a computational biology approach.</title>
        <authorList>
            <person name="Lenz A.R."/>
            <person name="Galan-Vasquez E."/>
            <person name="Balbinot E."/>
            <person name="De Abreu F.P."/>
            <person name="De Oliveira N.S."/>
            <person name="Da Rosa L.O."/>
            <person name="De Avila E Silva S."/>
            <person name="Camassola M."/>
            <person name="Dillon A.J.P."/>
            <person name="Perez-Rueda E."/>
        </authorList>
    </citation>
    <scope>NUCLEOTIDE SEQUENCE</scope>
    <source>
        <strain evidence="2">S1M29</strain>
    </source>
</reference>
<feature type="region of interest" description="Disordered" evidence="1">
    <location>
        <begin position="1"/>
        <end position="62"/>
    </location>
</feature>
<sequence length="213" mass="23516">MSTMSYSPSSSYYSPSLTSTTSGLPYHHTQPMSSLSLASQSSRRTSTSARSPRFYSSPVQDGYGTPVQLYGLERREPSIHEKPKRSRRISYALGGIEENPSSMNSNTTTMRPTANKIRRRPTLRLGSSPVPPVMAPSPRIMEDGASTPQFRPESAWFISTTQTSGFARRLTRCLSVFSMRRKTAVQSGREEMPSPDSIGSPLQHGSRLQSTFA</sequence>
<comment type="caution">
    <text evidence="2">The sequence shown here is derived from an EMBL/GenBank/DDBJ whole genome shotgun (WGS) entry which is preliminary data.</text>
</comment>
<protein>
    <submittedName>
        <fullName evidence="2">Uncharacterized protein</fullName>
    </submittedName>
</protein>
<gene>
    <name evidence="2" type="ORF">PECM_008266</name>
</gene>
<dbReference type="OrthoDB" id="4227585at2759"/>
<name>A0A8J8VZ79_9EURO</name>
<dbReference type="Proteomes" id="UP000631181">
    <property type="component" value="Unassembled WGS sequence"/>
</dbReference>
<evidence type="ECO:0000313" key="3">
    <source>
        <dbReference type="Proteomes" id="UP000631181"/>
    </source>
</evidence>
<dbReference type="AlphaFoldDB" id="A0A8J8VZ79"/>
<dbReference type="EMBL" id="WIWV01000083">
    <property type="protein sequence ID" value="KAF7714504.1"/>
    <property type="molecule type" value="Genomic_DNA"/>
</dbReference>
<evidence type="ECO:0000313" key="2">
    <source>
        <dbReference type="EMBL" id="KAF7714504.1"/>
    </source>
</evidence>
<feature type="region of interest" description="Disordered" evidence="1">
    <location>
        <begin position="185"/>
        <end position="213"/>
    </location>
</feature>